<dbReference type="InterPro" id="IPR036493">
    <property type="entry name" value="YunC_sf"/>
</dbReference>
<dbReference type="SUPFAM" id="SSF102891">
    <property type="entry name" value="Hypothetical protein Ta1206"/>
    <property type="match status" value="1"/>
</dbReference>
<dbReference type="Gene3D" id="3.30.1980.10">
    <property type="entry name" value="Hypothetical protein YunC"/>
    <property type="match status" value="1"/>
</dbReference>
<keyword evidence="1" id="KW-0732">Signal</keyword>
<proteinExistence type="predicted"/>
<dbReference type="EMBL" id="AAPI01000002">
    <property type="protein sequence ID" value="EAS47412.1"/>
    <property type="molecule type" value="Genomic_DNA"/>
</dbReference>
<evidence type="ECO:0000313" key="3">
    <source>
        <dbReference type="Proteomes" id="UP000005555"/>
    </source>
</evidence>
<dbReference type="OrthoDB" id="8910290at2"/>
<dbReference type="Proteomes" id="UP000005555">
    <property type="component" value="Unassembled WGS sequence"/>
</dbReference>
<dbReference type="STRING" id="314287.GB2207_01372"/>
<dbReference type="AlphaFoldDB" id="Q1YTS5"/>
<dbReference type="InterPro" id="IPR014931">
    <property type="entry name" value="DUF1805"/>
</dbReference>
<sequence length="108" mass="11356">MKRLLLLILLAFSIPTLAVDTTFDWSGLERSKISLEAPLLIVKGSLGFLGCGYINTDSCIDEACAIVSGVNTHDGMLKASVKAVSKDATELGIEVGMTGAEAIEVKAQ</sequence>
<accession>Q1YTS5</accession>
<evidence type="ECO:0000313" key="2">
    <source>
        <dbReference type="EMBL" id="EAS47412.1"/>
    </source>
</evidence>
<keyword evidence="3" id="KW-1185">Reference proteome</keyword>
<dbReference type="eggNOG" id="COG3377">
    <property type="taxonomic scope" value="Bacteria"/>
</dbReference>
<name>Q1YTS5_9GAMM</name>
<reference evidence="2 3" key="1">
    <citation type="submission" date="2006-03" db="EMBL/GenBank/DDBJ databases">
        <authorList>
            <person name="Giovannoni S.J."/>
            <person name="Cho J.-C."/>
            <person name="Ferriera S."/>
            <person name="Johnson J."/>
            <person name="Kravitz S."/>
            <person name="Halpern A."/>
            <person name="Remington K."/>
            <person name="Beeson K."/>
            <person name="Tran B."/>
            <person name="Rogers Y.-H."/>
            <person name="Friedman R."/>
            <person name="Venter J.C."/>
        </authorList>
    </citation>
    <scope>NUCLEOTIDE SEQUENCE [LARGE SCALE GENOMIC DNA]</scope>
    <source>
        <strain evidence="2 3">HTCC2207</strain>
    </source>
</reference>
<organism evidence="2 3">
    <name type="scientific">gamma proteobacterium HTCC2207</name>
    <dbReference type="NCBI Taxonomy" id="314287"/>
    <lineage>
        <taxon>Bacteria</taxon>
        <taxon>Pseudomonadati</taxon>
        <taxon>Pseudomonadota</taxon>
        <taxon>Gammaproteobacteria</taxon>
        <taxon>Cellvibrionales</taxon>
        <taxon>Porticoccaceae</taxon>
        <taxon>SAR92 clade</taxon>
    </lineage>
</organism>
<gene>
    <name evidence="2" type="ORF">GB2207_01372</name>
</gene>
<protein>
    <submittedName>
        <fullName evidence="2">Uncharacterized protein</fullName>
    </submittedName>
</protein>
<comment type="caution">
    <text evidence="2">The sequence shown here is derived from an EMBL/GenBank/DDBJ whole genome shotgun (WGS) entry which is preliminary data.</text>
</comment>
<dbReference type="HOGENOM" id="CLU_160472_1_0_6"/>
<feature type="chain" id="PRO_5004198223" evidence="1">
    <location>
        <begin position="19"/>
        <end position="108"/>
    </location>
</feature>
<feature type="signal peptide" evidence="1">
    <location>
        <begin position="1"/>
        <end position="18"/>
    </location>
</feature>
<evidence type="ECO:0000256" key="1">
    <source>
        <dbReference type="SAM" id="SignalP"/>
    </source>
</evidence>
<dbReference type="Pfam" id="PF08827">
    <property type="entry name" value="DUF1805"/>
    <property type="match status" value="1"/>
</dbReference>